<keyword evidence="2" id="KW-0813">Transport</keyword>
<comment type="similarity">
    <text evidence="1">Belongs to the ABC transporter superfamily.</text>
</comment>
<comment type="caution">
    <text evidence="6">The sequence shown here is derived from an EMBL/GenBank/DDBJ whole genome shotgun (WGS) entry which is preliminary data.</text>
</comment>
<dbReference type="EMBL" id="JACIFD010000010">
    <property type="protein sequence ID" value="MBB4071823.1"/>
    <property type="molecule type" value="Genomic_DNA"/>
</dbReference>
<dbReference type="InterPro" id="IPR027417">
    <property type="entry name" value="P-loop_NTPase"/>
</dbReference>
<evidence type="ECO:0000259" key="5">
    <source>
        <dbReference type="PROSITE" id="PS50893"/>
    </source>
</evidence>
<dbReference type="InterPro" id="IPR017871">
    <property type="entry name" value="ABC_transporter-like_CS"/>
</dbReference>
<evidence type="ECO:0000256" key="2">
    <source>
        <dbReference type="ARBA" id="ARBA00022448"/>
    </source>
</evidence>
<dbReference type="PANTHER" id="PTHR43776:SF7">
    <property type="entry name" value="D,D-DIPEPTIDE TRANSPORT ATP-BINDING PROTEIN DDPF-RELATED"/>
    <property type="match status" value="1"/>
</dbReference>
<dbReference type="AlphaFoldDB" id="A0A840DJD1"/>
<keyword evidence="4 6" id="KW-0067">ATP-binding</keyword>
<dbReference type="GO" id="GO:0005524">
    <property type="term" value="F:ATP binding"/>
    <property type="evidence" value="ECO:0007669"/>
    <property type="project" value="UniProtKB-KW"/>
</dbReference>
<feature type="domain" description="ABC transporter" evidence="5">
    <location>
        <begin position="6"/>
        <end position="246"/>
    </location>
</feature>
<dbReference type="GO" id="GO:0016887">
    <property type="term" value="F:ATP hydrolysis activity"/>
    <property type="evidence" value="ECO:0007669"/>
    <property type="project" value="InterPro"/>
</dbReference>
<dbReference type="PANTHER" id="PTHR43776">
    <property type="entry name" value="TRANSPORT ATP-BINDING PROTEIN"/>
    <property type="match status" value="1"/>
</dbReference>
<evidence type="ECO:0000313" key="7">
    <source>
        <dbReference type="Proteomes" id="UP000571183"/>
    </source>
</evidence>
<dbReference type="PROSITE" id="PS50893">
    <property type="entry name" value="ABC_TRANSPORTER_2"/>
    <property type="match status" value="1"/>
</dbReference>
<protein>
    <submittedName>
        <fullName evidence="6">Peptide/nickel transport system ATP-binding protein</fullName>
    </submittedName>
</protein>
<dbReference type="Pfam" id="PF00005">
    <property type="entry name" value="ABC_tran"/>
    <property type="match status" value="1"/>
</dbReference>
<evidence type="ECO:0000256" key="4">
    <source>
        <dbReference type="ARBA" id="ARBA00022840"/>
    </source>
</evidence>
<dbReference type="GO" id="GO:0055085">
    <property type="term" value="P:transmembrane transport"/>
    <property type="evidence" value="ECO:0007669"/>
    <property type="project" value="UniProtKB-ARBA"/>
</dbReference>
<keyword evidence="7" id="KW-1185">Reference proteome</keyword>
<proteinExistence type="inferred from homology"/>
<dbReference type="Proteomes" id="UP000571183">
    <property type="component" value="Unassembled WGS sequence"/>
</dbReference>
<evidence type="ECO:0000256" key="1">
    <source>
        <dbReference type="ARBA" id="ARBA00005417"/>
    </source>
</evidence>
<name>A0A840DJD1_9MICO</name>
<dbReference type="CDD" id="cd03257">
    <property type="entry name" value="ABC_NikE_OppD_transporters"/>
    <property type="match status" value="1"/>
</dbReference>
<evidence type="ECO:0000256" key="3">
    <source>
        <dbReference type="ARBA" id="ARBA00022741"/>
    </source>
</evidence>
<dbReference type="Gene3D" id="3.40.50.300">
    <property type="entry name" value="P-loop containing nucleotide triphosphate hydrolases"/>
    <property type="match status" value="1"/>
</dbReference>
<dbReference type="PROSITE" id="PS00211">
    <property type="entry name" value="ABC_TRANSPORTER_1"/>
    <property type="match status" value="1"/>
</dbReference>
<dbReference type="InterPro" id="IPR003439">
    <property type="entry name" value="ABC_transporter-like_ATP-bd"/>
</dbReference>
<evidence type="ECO:0000313" key="6">
    <source>
        <dbReference type="EMBL" id="MBB4071823.1"/>
    </source>
</evidence>
<dbReference type="InterPro" id="IPR003593">
    <property type="entry name" value="AAA+_ATPase"/>
</dbReference>
<dbReference type="RefSeq" id="WP_124824896.1">
    <property type="nucleotide sequence ID" value="NZ_JACIFD010000010.1"/>
</dbReference>
<sequence>MTNPLLSIEDVKVVYKIPGGRQITAVKGVSLQMQPATVLGLVGESGCGKSTLARAVCGLEKIESGQIRFKGIPVTPLGMRKRPEELLRVQMVFQNPYASLNPRRTIGSQIADGLRVNPHKDSWTVADLLAQVELPSAVQSRYPHQFSGGQRQRIAIARAIAAGPELLIGDEPIASLDASLQAKVATLMRKLALESGASLLFISHDLAVVRIIADEIAVMQRGELVETGTAAAVWEQPQAAYTQRLLAAIPAVDGMGTLPGHEIVEVAR</sequence>
<organism evidence="6 7">
    <name type="scientific">Canibacter oris</name>
    <dbReference type="NCBI Taxonomy" id="1365628"/>
    <lineage>
        <taxon>Bacteria</taxon>
        <taxon>Bacillati</taxon>
        <taxon>Actinomycetota</taxon>
        <taxon>Actinomycetes</taxon>
        <taxon>Micrococcales</taxon>
        <taxon>Microbacteriaceae</taxon>
        <taxon>Canibacter</taxon>
    </lineage>
</organism>
<dbReference type="SUPFAM" id="SSF52540">
    <property type="entry name" value="P-loop containing nucleoside triphosphate hydrolases"/>
    <property type="match status" value="1"/>
</dbReference>
<gene>
    <name evidence="6" type="ORF">F5897_001142</name>
</gene>
<dbReference type="InterPro" id="IPR050319">
    <property type="entry name" value="ABC_transp_ATP-bind"/>
</dbReference>
<keyword evidence="3" id="KW-0547">Nucleotide-binding</keyword>
<dbReference type="SMART" id="SM00382">
    <property type="entry name" value="AAA"/>
    <property type="match status" value="1"/>
</dbReference>
<reference evidence="6" key="1">
    <citation type="submission" date="2020-08" db="EMBL/GenBank/DDBJ databases">
        <title>Sequencing the genomes of 1000 actinobacteria strains.</title>
        <authorList>
            <person name="Klenk H.-P."/>
        </authorList>
    </citation>
    <scope>NUCLEOTIDE SEQUENCE [LARGE SCALE GENOMIC DNA]</scope>
    <source>
        <strain evidence="6">DSM 27064</strain>
    </source>
</reference>
<accession>A0A840DJD1</accession>